<dbReference type="Gene3D" id="3.30.160.60">
    <property type="entry name" value="Classic Zinc Finger"/>
    <property type="match status" value="2"/>
</dbReference>
<keyword evidence="10" id="KW-1185">Reference proteome</keyword>
<evidence type="ECO:0000313" key="9">
    <source>
        <dbReference type="Ensembl" id="ENSMGAP00000025224.1"/>
    </source>
</evidence>
<organism evidence="9 10">
    <name type="scientific">Meleagris gallopavo</name>
    <name type="common">Wild turkey</name>
    <dbReference type="NCBI Taxonomy" id="9103"/>
    <lineage>
        <taxon>Eukaryota</taxon>
        <taxon>Metazoa</taxon>
        <taxon>Chordata</taxon>
        <taxon>Craniata</taxon>
        <taxon>Vertebrata</taxon>
        <taxon>Euteleostomi</taxon>
        <taxon>Archelosauria</taxon>
        <taxon>Archosauria</taxon>
        <taxon>Dinosauria</taxon>
        <taxon>Saurischia</taxon>
        <taxon>Theropoda</taxon>
        <taxon>Coelurosauria</taxon>
        <taxon>Aves</taxon>
        <taxon>Neognathae</taxon>
        <taxon>Galloanserae</taxon>
        <taxon>Galliformes</taxon>
        <taxon>Phasianidae</taxon>
        <taxon>Meleagridinae</taxon>
        <taxon>Meleagris</taxon>
    </lineage>
</organism>
<accession>A0A803Y0C7</accession>
<dbReference type="GO" id="GO:0003684">
    <property type="term" value="F:damaged DNA binding"/>
    <property type="evidence" value="ECO:0007669"/>
    <property type="project" value="InterPro"/>
</dbReference>
<dbReference type="PANTHER" id="PTHR11076:SF33">
    <property type="entry name" value="DNA POLYMERASE KAPPA"/>
    <property type="match status" value="1"/>
</dbReference>
<evidence type="ECO:0000256" key="5">
    <source>
        <dbReference type="ARBA" id="ARBA00023204"/>
    </source>
</evidence>
<dbReference type="GO" id="GO:0003887">
    <property type="term" value="F:DNA-directed DNA polymerase activity"/>
    <property type="evidence" value="ECO:0007669"/>
    <property type="project" value="TreeGrafter"/>
</dbReference>
<dbReference type="Ensembl" id="ENSMGAT00000037512.1">
    <property type="protein sequence ID" value="ENSMGAP00000025224.1"/>
    <property type="gene ID" value="ENSMGAG00000017860.1"/>
</dbReference>
<protein>
    <recommendedName>
        <fullName evidence="8">UBZ4-type domain-containing protein</fullName>
    </recommendedName>
</protein>
<feature type="domain" description="UBZ4-type" evidence="8">
    <location>
        <begin position="362"/>
        <end position="392"/>
    </location>
</feature>
<dbReference type="PANTHER" id="PTHR11076">
    <property type="entry name" value="DNA REPAIR POLYMERASE UMUC / TRANSFERASE FAMILY MEMBER"/>
    <property type="match status" value="1"/>
</dbReference>
<gene>
    <name evidence="9" type="primary">LOC100543957</name>
</gene>
<dbReference type="GO" id="GO:0042276">
    <property type="term" value="P:error-prone translesion synthesis"/>
    <property type="evidence" value="ECO:0007669"/>
    <property type="project" value="TreeGrafter"/>
</dbReference>
<evidence type="ECO:0000256" key="4">
    <source>
        <dbReference type="ARBA" id="ARBA00022833"/>
    </source>
</evidence>
<keyword evidence="2 6" id="KW-0227">DNA damage</keyword>
<dbReference type="Proteomes" id="UP000001645">
    <property type="component" value="Chromosome Z"/>
</dbReference>
<evidence type="ECO:0000259" key="8">
    <source>
        <dbReference type="PROSITE" id="PS51908"/>
    </source>
</evidence>
<dbReference type="InterPro" id="IPR036775">
    <property type="entry name" value="DNA_pol_Y-fam_lit_finger_sf"/>
</dbReference>
<dbReference type="SUPFAM" id="SSF100879">
    <property type="entry name" value="Lesion bypass DNA polymerase (Y-family), little finger domain"/>
    <property type="match status" value="1"/>
</dbReference>
<evidence type="ECO:0000256" key="6">
    <source>
        <dbReference type="PROSITE-ProRule" id="PRU01256"/>
    </source>
</evidence>
<feature type="compositionally biased region" description="Polar residues" evidence="7">
    <location>
        <begin position="274"/>
        <end position="290"/>
    </location>
</feature>
<dbReference type="GO" id="GO:0005634">
    <property type="term" value="C:nucleus"/>
    <property type="evidence" value="ECO:0007669"/>
    <property type="project" value="TreeGrafter"/>
</dbReference>
<dbReference type="PROSITE" id="PS51908">
    <property type="entry name" value="ZF_UBZ4"/>
    <property type="match status" value="1"/>
</dbReference>
<dbReference type="FunFam" id="3.30.160.60:FF:000807">
    <property type="entry name" value="Polymerase (DNA directed) kappa"/>
    <property type="match status" value="1"/>
</dbReference>
<dbReference type="Pfam" id="PF11799">
    <property type="entry name" value="IMS_C"/>
    <property type="match status" value="1"/>
</dbReference>
<dbReference type="InterPro" id="IPR017961">
    <property type="entry name" value="DNA_pol_Y-fam_little_finger"/>
</dbReference>
<sequence length="457" mass="51518">MSTERTFSEINTAEDQYSLCRELCRELAQDLQKEGLKGKTVTLKLKNVNFEVKTRASTVLSSVSAEDEIFAVAKMLLGTEIDSVAPHPLRIRLMGVRVSGFLSEEEKKYQQKSIKSFLKSGKELDFPRLQRGKPNQENLTKNSEASSSGSFFDKKRAARQLNCNNLFPNESVGKQHYCDVKSSANFVEEANKVTNLQKSNICEIFTCPVCFEEQSSINLEEINRHIDECLAGSLVKDTVEIPKNDISRENTFNFLSHCKNENIDDCKENITTDQLAGTGQSASTSENSSGDSREKKFTQIVSEKLHREKQPCDLIDIPRNASIKQCLLPKRNSQENAKQFGRTDHMEETSSSCSFETKEDNVLVCPVCNSEQKTTSLMSFNRHVDVCLNKGIIQELTEKDDCSAKTSDTENSIRVVSIIYLYINFIFIFRSGLTTSQSASKKAKSINSKHTIEMFFK</sequence>
<reference evidence="9 10" key="1">
    <citation type="journal article" date="2010" name="PLoS Biol.">
        <title>Multi-platform next-generation sequencing of the domestic turkey (Meleagris gallopavo): genome assembly and analysis.</title>
        <authorList>
            <person name="Dalloul R.A."/>
            <person name="Long J.A."/>
            <person name="Zimin A.V."/>
            <person name="Aslam L."/>
            <person name="Beal K."/>
            <person name="Blomberg L.A."/>
            <person name="Bouffard P."/>
            <person name="Burt D.W."/>
            <person name="Crasta O."/>
            <person name="Crooijmans R.P."/>
            <person name="Cooper K."/>
            <person name="Coulombe R.A."/>
            <person name="De S."/>
            <person name="Delany M.E."/>
            <person name="Dodgson J.B."/>
            <person name="Dong J.J."/>
            <person name="Evans C."/>
            <person name="Frederickson K.M."/>
            <person name="Flicek P."/>
            <person name="Florea L."/>
            <person name="Folkerts O."/>
            <person name="Groenen M.A."/>
            <person name="Harkins T.T."/>
            <person name="Herrero J."/>
            <person name="Hoffmann S."/>
            <person name="Megens H.J."/>
            <person name="Jiang A."/>
            <person name="de Jong P."/>
            <person name="Kaiser P."/>
            <person name="Kim H."/>
            <person name="Kim K.W."/>
            <person name="Kim S."/>
            <person name="Langenberger D."/>
            <person name="Lee M.K."/>
            <person name="Lee T."/>
            <person name="Mane S."/>
            <person name="Marcais G."/>
            <person name="Marz M."/>
            <person name="McElroy A.P."/>
            <person name="Modise T."/>
            <person name="Nefedov M."/>
            <person name="Notredame C."/>
            <person name="Paton I.R."/>
            <person name="Payne W.S."/>
            <person name="Pertea G."/>
            <person name="Prickett D."/>
            <person name="Puiu D."/>
            <person name="Qioa D."/>
            <person name="Raineri E."/>
            <person name="Ruffier M."/>
            <person name="Salzberg S.L."/>
            <person name="Schatz M.C."/>
            <person name="Scheuring C."/>
            <person name="Schmidt C.J."/>
            <person name="Schroeder S."/>
            <person name="Searle S.M."/>
            <person name="Smith E.J."/>
            <person name="Smith J."/>
            <person name="Sonstegard T.S."/>
            <person name="Stadler P.F."/>
            <person name="Tafer H."/>
            <person name="Tu Z.J."/>
            <person name="Van Tassell C.P."/>
            <person name="Vilella A.J."/>
            <person name="Williams K.P."/>
            <person name="Yorke J.A."/>
            <person name="Zhang L."/>
            <person name="Zhang H.B."/>
            <person name="Zhang X."/>
            <person name="Zhang Y."/>
            <person name="Reed K.M."/>
        </authorList>
    </citation>
    <scope>NUCLEOTIDE SEQUENCE [LARGE SCALE GENOMIC DNA]</scope>
</reference>
<feature type="compositionally biased region" description="Polar residues" evidence="7">
    <location>
        <begin position="133"/>
        <end position="150"/>
    </location>
</feature>
<dbReference type="SMART" id="SM00734">
    <property type="entry name" value="ZnF_Rad18"/>
    <property type="match status" value="2"/>
</dbReference>
<dbReference type="FunFam" id="3.30.1490.100:FF:000005">
    <property type="entry name" value="DNA polymerase kappa"/>
    <property type="match status" value="1"/>
</dbReference>
<evidence type="ECO:0000256" key="7">
    <source>
        <dbReference type="SAM" id="MobiDB-lite"/>
    </source>
</evidence>
<dbReference type="GO" id="GO:0006281">
    <property type="term" value="P:DNA repair"/>
    <property type="evidence" value="ECO:0007669"/>
    <property type="project" value="UniProtKB-KW"/>
</dbReference>
<name>A0A803Y0C7_MELGA</name>
<reference evidence="9" key="3">
    <citation type="submission" date="2025-09" db="UniProtKB">
        <authorList>
            <consortium name="Ensembl"/>
        </authorList>
    </citation>
    <scope>IDENTIFICATION</scope>
</reference>
<evidence type="ECO:0000313" key="10">
    <source>
        <dbReference type="Proteomes" id="UP000001645"/>
    </source>
</evidence>
<dbReference type="InterPro" id="IPR050116">
    <property type="entry name" value="DNA_polymerase-Y"/>
</dbReference>
<keyword evidence="3 6" id="KW-0863">Zinc-finger</keyword>
<proteinExistence type="predicted"/>
<dbReference type="Gene3D" id="3.30.1490.100">
    <property type="entry name" value="DNA polymerase, Y-family, little finger domain"/>
    <property type="match status" value="1"/>
</dbReference>
<dbReference type="GO" id="GO:0008270">
    <property type="term" value="F:zinc ion binding"/>
    <property type="evidence" value="ECO:0007669"/>
    <property type="project" value="UniProtKB-KW"/>
</dbReference>
<evidence type="ECO:0000256" key="2">
    <source>
        <dbReference type="ARBA" id="ARBA00022763"/>
    </source>
</evidence>
<evidence type="ECO:0000256" key="3">
    <source>
        <dbReference type="ARBA" id="ARBA00022771"/>
    </source>
</evidence>
<dbReference type="InterPro" id="IPR006642">
    <property type="entry name" value="Rad18_UBZ4"/>
</dbReference>
<reference evidence="9" key="2">
    <citation type="submission" date="2025-08" db="UniProtKB">
        <authorList>
            <consortium name="Ensembl"/>
        </authorList>
    </citation>
    <scope>IDENTIFICATION</scope>
</reference>
<keyword evidence="4" id="KW-0862">Zinc</keyword>
<dbReference type="GeneTree" id="ENSGT00940000156667"/>
<keyword evidence="5 6" id="KW-0234">DNA repair</keyword>
<dbReference type="AlphaFoldDB" id="A0A803Y0C7"/>
<feature type="region of interest" description="Disordered" evidence="7">
    <location>
        <begin position="128"/>
        <end position="150"/>
    </location>
</feature>
<keyword evidence="1" id="KW-0479">Metal-binding</keyword>
<dbReference type="FunFam" id="3.30.160.60:FF:000956">
    <property type="entry name" value="DNA polymerase kappa"/>
    <property type="match status" value="1"/>
</dbReference>
<evidence type="ECO:0000256" key="1">
    <source>
        <dbReference type="ARBA" id="ARBA00022723"/>
    </source>
</evidence>
<dbReference type="InParanoid" id="A0A803Y0C7"/>
<feature type="region of interest" description="Disordered" evidence="7">
    <location>
        <begin position="274"/>
        <end position="296"/>
    </location>
</feature>